<dbReference type="Proteomes" id="UP000466966">
    <property type="component" value="Unassembled WGS sequence"/>
</dbReference>
<feature type="compositionally biased region" description="Polar residues" evidence="1">
    <location>
        <begin position="30"/>
        <end position="46"/>
    </location>
</feature>
<sequence length="108" mass="12099">MLAQQDGLSSSRKGRRDRAILFPKDRRPPENSQRGSIECQQHSETGSDLQRFEAALWQARNLWSIEQHRNGLADGRRLSRDAADRALRAGLAALEGNSLAKYRRGGGE</sequence>
<evidence type="ECO:0000256" key="1">
    <source>
        <dbReference type="SAM" id="MobiDB-lite"/>
    </source>
</evidence>
<feature type="compositionally biased region" description="Polar residues" evidence="1">
    <location>
        <begin position="1"/>
        <end position="11"/>
    </location>
</feature>
<proteinExistence type="predicted"/>
<name>A0A844YYY6_9SPHN</name>
<comment type="caution">
    <text evidence="2">The sequence shown here is derived from an EMBL/GenBank/DDBJ whole genome shotgun (WGS) entry which is preliminary data.</text>
</comment>
<evidence type="ECO:0000313" key="3">
    <source>
        <dbReference type="Proteomes" id="UP000466966"/>
    </source>
</evidence>
<feature type="region of interest" description="Disordered" evidence="1">
    <location>
        <begin position="1"/>
        <end position="46"/>
    </location>
</feature>
<dbReference type="AlphaFoldDB" id="A0A844YYY6"/>
<gene>
    <name evidence="2" type="ORF">GRI99_12160</name>
</gene>
<feature type="compositionally biased region" description="Basic and acidic residues" evidence="1">
    <location>
        <begin position="17"/>
        <end position="29"/>
    </location>
</feature>
<reference evidence="2 3" key="1">
    <citation type="submission" date="2019-12" db="EMBL/GenBank/DDBJ databases">
        <title>Genomic-based taxomic classification of the family Erythrobacteraceae.</title>
        <authorList>
            <person name="Xu L."/>
        </authorList>
    </citation>
    <scope>NUCLEOTIDE SEQUENCE [LARGE SCALE GENOMIC DNA]</scope>
    <source>
        <strain evidence="2 3">M0322</strain>
    </source>
</reference>
<keyword evidence="3" id="KW-1185">Reference proteome</keyword>
<dbReference type="OrthoDB" id="174989at2"/>
<organism evidence="2 3">
    <name type="scientific">Alteraurantiacibacter buctensis</name>
    <dbReference type="NCBI Taxonomy" id="1503981"/>
    <lineage>
        <taxon>Bacteria</taxon>
        <taxon>Pseudomonadati</taxon>
        <taxon>Pseudomonadota</taxon>
        <taxon>Alphaproteobacteria</taxon>
        <taxon>Sphingomonadales</taxon>
        <taxon>Erythrobacteraceae</taxon>
        <taxon>Alteraurantiacibacter</taxon>
    </lineage>
</organism>
<evidence type="ECO:0000313" key="2">
    <source>
        <dbReference type="EMBL" id="MXO72382.1"/>
    </source>
</evidence>
<accession>A0A844YYY6</accession>
<dbReference type="EMBL" id="WTYV01000005">
    <property type="protein sequence ID" value="MXO72382.1"/>
    <property type="molecule type" value="Genomic_DNA"/>
</dbReference>
<protein>
    <submittedName>
        <fullName evidence="2">Uncharacterized protein</fullName>
    </submittedName>
</protein>
<dbReference type="RefSeq" id="WP_160772326.1">
    <property type="nucleotide sequence ID" value="NZ_WTYV01000005.1"/>
</dbReference>